<keyword evidence="2" id="KW-0813">Transport</keyword>
<evidence type="ECO:0000256" key="6">
    <source>
        <dbReference type="ARBA" id="ARBA00023136"/>
    </source>
</evidence>
<keyword evidence="6 8" id="KW-0472">Membrane</keyword>
<sequence>MIDKTKLYIIYEYTMVILALIVVSMLIGEIIFDLPETTALFIEKIDTFILAIFIADYSIKLFMAENKKRYVLSNKAELISIIPFSSIFRVFRLARLVRLARLSRFNRVLRSVAWLTRFKDKFLIFIKTNGLIYIIFITIVIVVLGSVCIKFFEDINFLDAIWWAFVTTTTVGYGDISPVSFGGRIVAGTLMLVGIGFIGMLTGTIATFFLNEGKKPISYEKEVITDIKNKLDKFDELTSSDLEQMFVVLRGLKGIDR</sequence>
<organism evidence="10 11">
    <name type="scientific">Alkalicella caledoniensis</name>
    <dbReference type="NCBI Taxonomy" id="2731377"/>
    <lineage>
        <taxon>Bacteria</taxon>
        <taxon>Bacillati</taxon>
        <taxon>Bacillota</taxon>
        <taxon>Clostridia</taxon>
        <taxon>Eubacteriales</taxon>
        <taxon>Proteinivoracaceae</taxon>
        <taxon>Alkalicella</taxon>
    </lineage>
</organism>
<dbReference type="InterPro" id="IPR028325">
    <property type="entry name" value="VG_K_chnl"/>
</dbReference>
<evidence type="ECO:0000259" key="9">
    <source>
        <dbReference type="Pfam" id="PF07885"/>
    </source>
</evidence>
<dbReference type="GO" id="GO:0008076">
    <property type="term" value="C:voltage-gated potassium channel complex"/>
    <property type="evidence" value="ECO:0007669"/>
    <property type="project" value="InterPro"/>
</dbReference>
<keyword evidence="4 8" id="KW-1133">Transmembrane helix</keyword>
<feature type="domain" description="Potassium channel" evidence="9">
    <location>
        <begin position="137"/>
        <end position="209"/>
    </location>
</feature>
<keyword evidence="11" id="KW-1185">Reference proteome</keyword>
<evidence type="ECO:0000256" key="2">
    <source>
        <dbReference type="ARBA" id="ARBA00022448"/>
    </source>
</evidence>
<feature type="transmembrane region" description="Helical" evidence="8">
    <location>
        <begin position="131"/>
        <end position="152"/>
    </location>
</feature>
<dbReference type="KEGG" id="acae:HYG86_09055"/>
<evidence type="ECO:0000256" key="1">
    <source>
        <dbReference type="ARBA" id="ARBA00004141"/>
    </source>
</evidence>
<accession>A0A7G9W898</accession>
<dbReference type="EMBL" id="CP058559">
    <property type="protein sequence ID" value="QNO14910.1"/>
    <property type="molecule type" value="Genomic_DNA"/>
</dbReference>
<dbReference type="RefSeq" id="WP_213169009.1">
    <property type="nucleotide sequence ID" value="NZ_CP058559.1"/>
</dbReference>
<dbReference type="PANTHER" id="PTHR11537">
    <property type="entry name" value="VOLTAGE-GATED POTASSIUM CHANNEL"/>
    <property type="match status" value="1"/>
</dbReference>
<evidence type="ECO:0000256" key="3">
    <source>
        <dbReference type="ARBA" id="ARBA00022692"/>
    </source>
</evidence>
<dbReference type="InterPro" id="IPR027359">
    <property type="entry name" value="Volt_channel_dom_sf"/>
</dbReference>
<evidence type="ECO:0000313" key="10">
    <source>
        <dbReference type="EMBL" id="QNO14910.1"/>
    </source>
</evidence>
<feature type="transmembrane region" description="Helical" evidence="8">
    <location>
        <begin position="185"/>
        <end position="210"/>
    </location>
</feature>
<evidence type="ECO:0000256" key="8">
    <source>
        <dbReference type="SAM" id="Phobius"/>
    </source>
</evidence>
<comment type="subcellular location">
    <subcellularLocation>
        <location evidence="1">Membrane</location>
        <topology evidence="1">Multi-pass membrane protein</topology>
    </subcellularLocation>
</comment>
<dbReference type="PRINTS" id="PR00169">
    <property type="entry name" value="KCHANNEL"/>
</dbReference>
<evidence type="ECO:0000256" key="4">
    <source>
        <dbReference type="ARBA" id="ARBA00022989"/>
    </source>
</evidence>
<dbReference type="SUPFAM" id="SSF81324">
    <property type="entry name" value="Voltage-gated potassium channels"/>
    <property type="match status" value="1"/>
</dbReference>
<name>A0A7G9W898_ALKCA</name>
<dbReference type="Pfam" id="PF07885">
    <property type="entry name" value="Ion_trans_2"/>
    <property type="match status" value="1"/>
</dbReference>
<dbReference type="GO" id="GO:0001508">
    <property type="term" value="P:action potential"/>
    <property type="evidence" value="ECO:0007669"/>
    <property type="project" value="TreeGrafter"/>
</dbReference>
<feature type="transmembrane region" description="Helical" evidence="8">
    <location>
        <begin position="7"/>
        <end position="32"/>
    </location>
</feature>
<protein>
    <submittedName>
        <fullName evidence="10">Potassium channel family protein</fullName>
    </submittedName>
</protein>
<keyword evidence="7 10" id="KW-0407">Ion channel</keyword>
<dbReference type="AlphaFoldDB" id="A0A7G9W898"/>
<dbReference type="PANTHER" id="PTHR11537:SF254">
    <property type="entry name" value="POTASSIUM VOLTAGE-GATED CHANNEL PROTEIN SHAB"/>
    <property type="match status" value="1"/>
</dbReference>
<dbReference type="Proteomes" id="UP000516160">
    <property type="component" value="Chromosome"/>
</dbReference>
<reference evidence="10 11" key="1">
    <citation type="submission" date="2020-07" db="EMBL/GenBank/DDBJ databases">
        <title>Alkalicella. sp. LB2 genome.</title>
        <authorList>
            <person name="Postec A."/>
            <person name="Quemeneur M."/>
        </authorList>
    </citation>
    <scope>NUCLEOTIDE SEQUENCE [LARGE SCALE GENOMIC DNA]</scope>
    <source>
        <strain evidence="10 11">LB2</strain>
    </source>
</reference>
<proteinExistence type="predicted"/>
<evidence type="ECO:0000256" key="7">
    <source>
        <dbReference type="ARBA" id="ARBA00023303"/>
    </source>
</evidence>
<feature type="transmembrane region" description="Helical" evidence="8">
    <location>
        <begin position="38"/>
        <end position="59"/>
    </location>
</feature>
<dbReference type="Gene3D" id="1.20.120.350">
    <property type="entry name" value="Voltage-gated potassium channels. Chain C"/>
    <property type="match status" value="1"/>
</dbReference>
<evidence type="ECO:0000313" key="11">
    <source>
        <dbReference type="Proteomes" id="UP000516160"/>
    </source>
</evidence>
<keyword evidence="5" id="KW-0406">Ion transport</keyword>
<gene>
    <name evidence="10" type="ORF">HYG86_09055</name>
</gene>
<dbReference type="InterPro" id="IPR013099">
    <property type="entry name" value="K_chnl_dom"/>
</dbReference>
<dbReference type="Gene3D" id="1.10.287.70">
    <property type="match status" value="1"/>
</dbReference>
<keyword evidence="3 8" id="KW-0812">Transmembrane</keyword>
<evidence type="ECO:0000256" key="5">
    <source>
        <dbReference type="ARBA" id="ARBA00023065"/>
    </source>
</evidence>
<dbReference type="GO" id="GO:0005249">
    <property type="term" value="F:voltage-gated potassium channel activity"/>
    <property type="evidence" value="ECO:0007669"/>
    <property type="project" value="InterPro"/>
</dbReference>